<keyword evidence="3 6" id="KW-0812">Transmembrane</keyword>
<feature type="transmembrane region" description="Helical" evidence="6">
    <location>
        <begin position="387"/>
        <end position="413"/>
    </location>
</feature>
<keyword evidence="10" id="KW-1185">Reference proteome</keyword>
<reference evidence="9 10" key="1">
    <citation type="submission" date="2016-10" db="EMBL/GenBank/DDBJ databases">
        <authorList>
            <person name="de Groot N.N."/>
        </authorList>
    </citation>
    <scope>NUCLEOTIDE SEQUENCE [LARGE SCALE GENOMIC DNA]</scope>
    <source>
        <strain evidence="10">E92,LMG 26720,CCM 7988</strain>
    </source>
</reference>
<dbReference type="EMBL" id="FOXH01000014">
    <property type="protein sequence ID" value="SFQ28761.1"/>
    <property type="molecule type" value="Genomic_DNA"/>
</dbReference>
<organism evidence="9 10">
    <name type="scientific">Pseudarcicella hirudinis</name>
    <dbReference type="NCBI Taxonomy" id="1079859"/>
    <lineage>
        <taxon>Bacteria</taxon>
        <taxon>Pseudomonadati</taxon>
        <taxon>Bacteroidota</taxon>
        <taxon>Cytophagia</taxon>
        <taxon>Cytophagales</taxon>
        <taxon>Flectobacillaceae</taxon>
        <taxon>Pseudarcicella</taxon>
    </lineage>
</organism>
<feature type="transmembrane region" description="Helical" evidence="6">
    <location>
        <begin position="345"/>
        <end position="366"/>
    </location>
</feature>
<protein>
    <submittedName>
        <fullName evidence="9">Duplicated orphan permease</fullName>
    </submittedName>
</protein>
<name>A0A1I5XA10_9BACT</name>
<keyword evidence="4 6" id="KW-1133">Transmembrane helix</keyword>
<evidence type="ECO:0000313" key="10">
    <source>
        <dbReference type="Proteomes" id="UP000199306"/>
    </source>
</evidence>
<comment type="subcellular location">
    <subcellularLocation>
        <location evidence="1">Cell membrane</location>
        <topology evidence="1">Multi-pass membrane protein</topology>
    </subcellularLocation>
</comment>
<keyword evidence="2" id="KW-1003">Cell membrane</keyword>
<dbReference type="PANTHER" id="PTHR30572:SF18">
    <property type="entry name" value="ABC-TYPE MACROLIDE FAMILY EXPORT SYSTEM PERMEASE COMPONENT 2"/>
    <property type="match status" value="1"/>
</dbReference>
<evidence type="ECO:0000259" key="7">
    <source>
        <dbReference type="Pfam" id="PF02687"/>
    </source>
</evidence>
<accession>A0A1I5XA10</accession>
<proteinExistence type="predicted"/>
<evidence type="ECO:0000256" key="3">
    <source>
        <dbReference type="ARBA" id="ARBA00022692"/>
    </source>
</evidence>
<feature type="transmembrane region" description="Helical" evidence="6">
    <location>
        <begin position="683"/>
        <end position="704"/>
    </location>
</feature>
<dbReference type="GO" id="GO:0005886">
    <property type="term" value="C:plasma membrane"/>
    <property type="evidence" value="ECO:0007669"/>
    <property type="project" value="UniProtKB-SubCell"/>
</dbReference>
<feature type="transmembrane region" description="Helical" evidence="6">
    <location>
        <begin position="762"/>
        <end position="786"/>
    </location>
</feature>
<feature type="domain" description="MacB-like periplasmic core" evidence="8">
    <location>
        <begin position="21"/>
        <end position="248"/>
    </location>
</feature>
<evidence type="ECO:0000256" key="2">
    <source>
        <dbReference type="ARBA" id="ARBA00022475"/>
    </source>
</evidence>
<sequence>MIGNYLKIAYRTLLRYKAYAVINILGLTLGLAGAIIIFLLVKFHMSFDNFHTKTDRIQRIVTKLHFDDVAYTAGIPLPMSEEIRNNYSFIEKVATCIQEYGTTISLLNTNGSTVKKFKEEESVVFVEPEYFSILDFPAISGNPSKDLKDPNVVFLTKKYAMKYFGTLDVIGKTIKINNILPLKVVGVLQDIPNNSDRIFNIFVSYKSLPAFDPRYKDKFKNWNGINSDTHCFVLLKDASQTPLLAKAMIELPKKVYNKADVKIYEFKLLGLRDIHFASDYDGKAPKAALISFALIGLFLIVTACINFINLATAQALKRSKEVGVRKVLGSTKTQLFWQFITETSLISICALFLAYALAYVAFPYLNGWLDDLTGYQMVFSEITDFKVYIALILTILVVVVFSGFYPALVLAGFNPVTALKGKVSTQNVGGVSIRKSLVVAQFVISQILIISTIVISTQMDFFQNTNLGFKHDAVVVLSVPTQDNIKLATMKSRISELSAVKNFCYESGAPASGSNNQTSFTFDNREKAEPYQVNVKAVDEDFIKTYKIPLVCGRNITHSDTLRDVIINEVLVKKLGLKSPLDAIGKKVRVSGRSDGTIVGVIKSFHVYSLHSEIPPLAIYSQLNRYSECGINVSMTDMPNTLSAIEKIWNETFPEYVFDYHFLDQNIKEFYSLENLMLRLIKAFSLLAIFIGCLGLYGLVSFMVTQKTKEIGVRKVLGASVPQILWLFMKEFSKLIIIAFLIAAPAAWWVMKSWLEDFTFRISIGAEIFFVAVITTSFIAIVTVGYQSTKAALANPVKSLRTE</sequence>
<dbReference type="RefSeq" id="WP_092018893.1">
    <property type="nucleotide sequence ID" value="NZ_FOXH01000014.1"/>
</dbReference>
<feature type="transmembrane region" description="Helical" evidence="6">
    <location>
        <begin position="287"/>
        <end position="308"/>
    </location>
</feature>
<feature type="transmembrane region" description="Helical" evidence="6">
    <location>
        <begin position="433"/>
        <end position="455"/>
    </location>
</feature>
<feature type="domain" description="MacB-like periplasmic core" evidence="8">
    <location>
        <begin position="449"/>
        <end position="605"/>
    </location>
</feature>
<dbReference type="InterPro" id="IPR025857">
    <property type="entry name" value="MacB_PCD"/>
</dbReference>
<dbReference type="PANTHER" id="PTHR30572">
    <property type="entry name" value="MEMBRANE COMPONENT OF TRANSPORTER-RELATED"/>
    <property type="match status" value="1"/>
</dbReference>
<keyword evidence="5 6" id="KW-0472">Membrane</keyword>
<evidence type="ECO:0000259" key="8">
    <source>
        <dbReference type="Pfam" id="PF12704"/>
    </source>
</evidence>
<dbReference type="Pfam" id="PF02687">
    <property type="entry name" value="FtsX"/>
    <property type="match status" value="2"/>
</dbReference>
<evidence type="ECO:0000256" key="6">
    <source>
        <dbReference type="SAM" id="Phobius"/>
    </source>
</evidence>
<evidence type="ECO:0000256" key="4">
    <source>
        <dbReference type="ARBA" id="ARBA00022989"/>
    </source>
</evidence>
<feature type="transmembrane region" description="Helical" evidence="6">
    <location>
        <begin position="20"/>
        <end position="41"/>
    </location>
</feature>
<dbReference type="Proteomes" id="UP000199306">
    <property type="component" value="Unassembled WGS sequence"/>
</dbReference>
<dbReference type="Pfam" id="PF12704">
    <property type="entry name" value="MacB_PCD"/>
    <property type="match status" value="2"/>
</dbReference>
<dbReference type="AlphaFoldDB" id="A0A1I5XA10"/>
<gene>
    <name evidence="9" type="ORF">SAMN04515674_11420</name>
</gene>
<dbReference type="InterPro" id="IPR050250">
    <property type="entry name" value="Macrolide_Exporter_MacB"/>
</dbReference>
<dbReference type="OrthoDB" id="5933722at2"/>
<dbReference type="STRING" id="1079859.SAMN04515674_11420"/>
<feature type="domain" description="ABC3 transporter permease C-terminal" evidence="7">
    <location>
        <begin position="683"/>
        <end position="786"/>
    </location>
</feature>
<evidence type="ECO:0000313" key="9">
    <source>
        <dbReference type="EMBL" id="SFQ28761.1"/>
    </source>
</evidence>
<feature type="transmembrane region" description="Helical" evidence="6">
    <location>
        <begin position="724"/>
        <end position="750"/>
    </location>
</feature>
<feature type="domain" description="ABC3 transporter permease C-terminal" evidence="7">
    <location>
        <begin position="294"/>
        <end position="415"/>
    </location>
</feature>
<evidence type="ECO:0000256" key="5">
    <source>
        <dbReference type="ARBA" id="ARBA00023136"/>
    </source>
</evidence>
<dbReference type="GO" id="GO:0022857">
    <property type="term" value="F:transmembrane transporter activity"/>
    <property type="evidence" value="ECO:0007669"/>
    <property type="project" value="TreeGrafter"/>
</dbReference>
<evidence type="ECO:0000256" key="1">
    <source>
        <dbReference type="ARBA" id="ARBA00004651"/>
    </source>
</evidence>
<dbReference type="InterPro" id="IPR003838">
    <property type="entry name" value="ABC3_permease_C"/>
</dbReference>